<dbReference type="AlphaFoldDB" id="A0A0A1TXQ0"/>
<dbReference type="PANTHER" id="PTHR23405">
    <property type="entry name" value="MAINTENANCE OF KILLER 16 MAK16 PROTEIN-RELATED"/>
    <property type="match status" value="1"/>
</dbReference>
<keyword evidence="8" id="KW-1185">Reference proteome</keyword>
<reference evidence="7 8" key="1">
    <citation type="submission" date="2012-10" db="EMBL/GenBank/DDBJ databases">
        <authorList>
            <person name="Zafar N."/>
            <person name="Inman J."/>
            <person name="Hall N."/>
            <person name="Lorenzi H."/>
            <person name="Caler E."/>
        </authorList>
    </citation>
    <scope>NUCLEOTIDE SEQUENCE [LARGE SCALE GENOMIC DNA]</scope>
    <source>
        <strain evidence="7 8">IP1</strain>
    </source>
</reference>
<protein>
    <recommendedName>
        <fullName evidence="4">Protein MAK16 homolog</fullName>
    </recommendedName>
</protein>
<dbReference type="PIRSF" id="PIRSF003352">
    <property type="entry name" value="MAK16"/>
    <property type="match status" value="1"/>
</dbReference>
<dbReference type="OrthoDB" id="10251342at2759"/>
<dbReference type="Pfam" id="PF01778">
    <property type="entry name" value="Ribosomal_L28e"/>
    <property type="match status" value="1"/>
</dbReference>
<feature type="domain" description="Ribosomal eL28/Mak16" evidence="6">
    <location>
        <begin position="6"/>
        <end position="120"/>
    </location>
</feature>
<comment type="similarity">
    <text evidence="2 4">Belongs to the MAK16 family.</text>
</comment>
<name>A0A0A1TXQ0_ENTIV</name>
<dbReference type="RefSeq" id="XP_004183671.1">
    <property type="nucleotide sequence ID" value="XM_004183623.1"/>
</dbReference>
<feature type="compositionally biased region" description="Acidic residues" evidence="5">
    <location>
        <begin position="247"/>
        <end position="259"/>
    </location>
</feature>
<dbReference type="Proteomes" id="UP000014680">
    <property type="component" value="Unassembled WGS sequence"/>
</dbReference>
<sequence>MQADDLIWTNCGHGFCSFRVATARTNFCRERHNVMGECRRRYCPLANSVYATIREFGGHVYLYTKSIERAHTPNKMWAKLLLDEDYMKALQQVTETLDEDVYSKFLIHRVKQRLTKVYQYLERAKQLSKSNDRTLERVNVKEDRVDKARAEKAERMAKIDLVIKDQLLQRLKSGVYGDIYENLQDMMLNPQAPVDEKQIEQELEEELVQYEEDMSEDIEDWAQNYKEEKDKKDIEYPDVKGPKINIEYEEEPAEPDENVQDNTQN</sequence>
<keyword evidence="3 4" id="KW-0539">Nucleus</keyword>
<dbReference type="Pfam" id="PF04874">
    <property type="entry name" value="Mak16"/>
    <property type="match status" value="1"/>
</dbReference>
<evidence type="ECO:0000256" key="4">
    <source>
        <dbReference type="PIRNR" id="PIRNR003352"/>
    </source>
</evidence>
<evidence type="ECO:0000313" key="7">
    <source>
        <dbReference type="EMBL" id="ELP84325.1"/>
    </source>
</evidence>
<dbReference type="GO" id="GO:0000460">
    <property type="term" value="P:maturation of 5.8S rRNA"/>
    <property type="evidence" value="ECO:0007669"/>
    <property type="project" value="TreeGrafter"/>
</dbReference>
<dbReference type="EMBL" id="KB207140">
    <property type="protein sequence ID" value="ELP84325.1"/>
    <property type="molecule type" value="Genomic_DNA"/>
</dbReference>
<evidence type="ECO:0000313" key="8">
    <source>
        <dbReference type="Proteomes" id="UP000014680"/>
    </source>
</evidence>
<evidence type="ECO:0000259" key="6">
    <source>
        <dbReference type="Pfam" id="PF01778"/>
    </source>
</evidence>
<dbReference type="PANTHER" id="PTHR23405:SF4">
    <property type="entry name" value="PROTEIN MAK16 HOMOLOG"/>
    <property type="match status" value="1"/>
</dbReference>
<evidence type="ECO:0000256" key="1">
    <source>
        <dbReference type="ARBA" id="ARBA00004123"/>
    </source>
</evidence>
<dbReference type="GO" id="GO:0030687">
    <property type="term" value="C:preribosome, large subunit precursor"/>
    <property type="evidence" value="ECO:0007669"/>
    <property type="project" value="TreeGrafter"/>
</dbReference>
<accession>A0A0A1TXQ0</accession>
<dbReference type="Gene3D" id="3.30.390.110">
    <property type="match status" value="1"/>
</dbReference>
<dbReference type="KEGG" id="eiv:EIN_066100"/>
<feature type="compositionally biased region" description="Basic and acidic residues" evidence="5">
    <location>
        <begin position="225"/>
        <end position="241"/>
    </location>
</feature>
<dbReference type="InterPro" id="IPR029004">
    <property type="entry name" value="Ribosomal_eL28/Mak16"/>
</dbReference>
<dbReference type="GO" id="GO:0005730">
    <property type="term" value="C:nucleolus"/>
    <property type="evidence" value="ECO:0007669"/>
    <property type="project" value="UniProtKB-UniRule"/>
</dbReference>
<dbReference type="VEuPathDB" id="AmoebaDB:EIN_066100"/>
<evidence type="ECO:0000256" key="2">
    <source>
        <dbReference type="ARBA" id="ARBA00005514"/>
    </source>
</evidence>
<dbReference type="InterPro" id="IPR006958">
    <property type="entry name" value="Mak16"/>
</dbReference>
<evidence type="ECO:0000256" key="5">
    <source>
        <dbReference type="SAM" id="MobiDB-lite"/>
    </source>
</evidence>
<dbReference type="GeneID" id="14883207"/>
<comment type="subcellular location">
    <subcellularLocation>
        <location evidence="1">Nucleus</location>
    </subcellularLocation>
</comment>
<dbReference type="OMA" id="DKGQNFC"/>
<feature type="region of interest" description="Disordered" evidence="5">
    <location>
        <begin position="212"/>
        <end position="265"/>
    </location>
</feature>
<organism evidence="7 8">
    <name type="scientific">Entamoeba invadens IP1</name>
    <dbReference type="NCBI Taxonomy" id="370355"/>
    <lineage>
        <taxon>Eukaryota</taxon>
        <taxon>Amoebozoa</taxon>
        <taxon>Evosea</taxon>
        <taxon>Archamoebae</taxon>
        <taxon>Mastigamoebida</taxon>
        <taxon>Entamoebidae</taxon>
        <taxon>Entamoeba</taxon>
    </lineage>
</organism>
<evidence type="ECO:0000256" key="3">
    <source>
        <dbReference type="ARBA" id="ARBA00023242"/>
    </source>
</evidence>
<gene>
    <name evidence="7" type="ORF">EIN_066100</name>
</gene>
<proteinExistence type="inferred from homology"/>
<dbReference type="GO" id="GO:0000470">
    <property type="term" value="P:maturation of LSU-rRNA"/>
    <property type="evidence" value="ECO:0007669"/>
    <property type="project" value="TreeGrafter"/>
</dbReference>